<organism evidence="1 2">
    <name type="scientific">Vespula vulgaris</name>
    <name type="common">Yellow jacket</name>
    <name type="synonym">Wasp</name>
    <dbReference type="NCBI Taxonomy" id="7454"/>
    <lineage>
        <taxon>Eukaryota</taxon>
        <taxon>Metazoa</taxon>
        <taxon>Ecdysozoa</taxon>
        <taxon>Arthropoda</taxon>
        <taxon>Hexapoda</taxon>
        <taxon>Insecta</taxon>
        <taxon>Pterygota</taxon>
        <taxon>Neoptera</taxon>
        <taxon>Endopterygota</taxon>
        <taxon>Hymenoptera</taxon>
        <taxon>Apocrita</taxon>
        <taxon>Aculeata</taxon>
        <taxon>Vespoidea</taxon>
        <taxon>Vespidae</taxon>
        <taxon>Vespinae</taxon>
        <taxon>Vespula</taxon>
    </lineage>
</organism>
<accession>A0A834KSM4</accession>
<gene>
    <name evidence="1" type="ORF">HZH66_001109</name>
</gene>
<reference evidence="1" key="1">
    <citation type="journal article" date="2020" name="G3 (Bethesda)">
        <title>High-Quality Assemblies for Three Invasive Social Wasps from the &lt;i&gt;Vespula&lt;/i&gt; Genus.</title>
        <authorList>
            <person name="Harrop T.W.R."/>
            <person name="Guhlin J."/>
            <person name="McLaughlin G.M."/>
            <person name="Permina E."/>
            <person name="Stockwell P."/>
            <person name="Gilligan J."/>
            <person name="Le Lec M.F."/>
            <person name="Gruber M.A.M."/>
            <person name="Quinn O."/>
            <person name="Lovegrove M."/>
            <person name="Duncan E.J."/>
            <person name="Remnant E.J."/>
            <person name="Van Eeckhoven J."/>
            <person name="Graham B."/>
            <person name="Knapp R.A."/>
            <person name="Langford K.W."/>
            <person name="Kronenberg Z."/>
            <person name="Press M.O."/>
            <person name="Eacker S.M."/>
            <person name="Wilson-Rankin E.E."/>
            <person name="Purcell J."/>
            <person name="Lester P.J."/>
            <person name="Dearden P.K."/>
        </authorList>
    </citation>
    <scope>NUCLEOTIDE SEQUENCE</scope>
    <source>
        <strain evidence="1">Marl-1</strain>
    </source>
</reference>
<sequence length="72" mass="8551">MFVKRDRELRNDDDLETLVTETTHDKPYKNMPMVGIHNRPLLMFLLKTHITNCKLYYTGSIVVEHTEKQTTE</sequence>
<name>A0A834KSM4_VESVU</name>
<dbReference type="AlphaFoldDB" id="A0A834KSM4"/>
<dbReference type="EMBL" id="JACSEA010000001">
    <property type="protein sequence ID" value="KAF7412213.1"/>
    <property type="molecule type" value="Genomic_DNA"/>
</dbReference>
<proteinExistence type="predicted"/>
<evidence type="ECO:0000313" key="1">
    <source>
        <dbReference type="EMBL" id="KAF7412213.1"/>
    </source>
</evidence>
<evidence type="ECO:0000313" key="2">
    <source>
        <dbReference type="Proteomes" id="UP000614350"/>
    </source>
</evidence>
<protein>
    <submittedName>
        <fullName evidence="1">Uncharacterized protein</fullName>
    </submittedName>
</protein>
<dbReference type="Proteomes" id="UP000614350">
    <property type="component" value="Unassembled WGS sequence"/>
</dbReference>
<keyword evidence="2" id="KW-1185">Reference proteome</keyword>
<comment type="caution">
    <text evidence="1">The sequence shown here is derived from an EMBL/GenBank/DDBJ whole genome shotgun (WGS) entry which is preliminary data.</text>
</comment>